<dbReference type="EMBL" id="LK028559">
    <property type="protein sequence ID" value="CDR31528.1"/>
    <property type="molecule type" value="Genomic_DNA"/>
</dbReference>
<dbReference type="InParanoid" id="A0A061ACF9"/>
<dbReference type="InterPro" id="IPR001667">
    <property type="entry name" value="DDH_dom"/>
</dbReference>
<dbReference type="InterPro" id="IPR038763">
    <property type="entry name" value="DHH_sf"/>
</dbReference>
<dbReference type="SUPFAM" id="SSF64182">
    <property type="entry name" value="DHH phosphoesterases"/>
    <property type="match status" value="1"/>
</dbReference>
<evidence type="ECO:0000313" key="4">
    <source>
        <dbReference type="Proteomes" id="UP000032434"/>
    </source>
</evidence>
<dbReference type="PANTHER" id="PTHR47618">
    <property type="entry name" value="BIFUNCTIONAL OLIGORIBONUCLEASE AND PAP PHOSPHATASE NRNA"/>
    <property type="match status" value="1"/>
</dbReference>
<name>A0A061ACF9_9MOLU</name>
<dbReference type="STRING" id="35623.Aocu_14550"/>
<evidence type="ECO:0000313" key="3">
    <source>
        <dbReference type="EMBL" id="CDR31528.1"/>
    </source>
</evidence>
<dbReference type="Proteomes" id="UP000032434">
    <property type="component" value="Chromosome 1"/>
</dbReference>
<dbReference type="Pfam" id="PF01368">
    <property type="entry name" value="DHH"/>
    <property type="match status" value="1"/>
</dbReference>
<evidence type="ECO:0000259" key="2">
    <source>
        <dbReference type="Pfam" id="PF02272"/>
    </source>
</evidence>
<dbReference type="KEGG" id="aoc:Aocu_14550"/>
<dbReference type="Pfam" id="PF02272">
    <property type="entry name" value="DHHA1"/>
    <property type="match status" value="1"/>
</dbReference>
<dbReference type="AlphaFoldDB" id="A0A061ACF9"/>
<dbReference type="PATRIC" id="fig|35623.3.peg.1456"/>
<feature type="domain" description="DHHA1" evidence="2">
    <location>
        <begin position="219"/>
        <end position="312"/>
    </location>
</feature>
<sequence>MLRKIYNKIKKYQRIIIFGHVRPDGDCYGAQFGLKNMIQNAFPEKEVFVTGEISEYVSFVGRPDIVVGVDEYPDTFYQEALSIVVDTANTKRISNQKYSLGKELIKIDHHIPVDDFGDLMWVDTSFPSCAQMMAYMSTKIKSFEITKPGAVAMYTGILTDTGRFKYRGVSELTHQMAGLLLTKGADVEEIDRSLSNETLDMIRFKGFVYQNFITTDKGFIYLKITDAIRNQFNLSYEEASSVVNMLGGIEGYQVWAIFIEDGDVVRIRLRSNGPDIDKVANQFGGGGHAKASGAVLNHWDELPQFIETVHQVL</sequence>
<dbReference type="OrthoDB" id="9803668at2"/>
<gene>
    <name evidence="3" type="ORF">Aocu_14550</name>
</gene>
<keyword evidence="4" id="KW-1185">Reference proteome</keyword>
<dbReference type="PANTHER" id="PTHR47618:SF1">
    <property type="entry name" value="BIFUNCTIONAL OLIGORIBONUCLEASE AND PAP PHOSPHATASE NRNA"/>
    <property type="match status" value="1"/>
</dbReference>
<accession>A0A061ACF9</accession>
<dbReference type="Gene3D" id="3.10.310.30">
    <property type="match status" value="1"/>
</dbReference>
<protein>
    <submittedName>
        <fullName evidence="3">Phosphoesterase</fullName>
    </submittedName>
</protein>
<dbReference type="InterPro" id="IPR003156">
    <property type="entry name" value="DHHA1_dom"/>
</dbReference>
<organism evidence="3 4">
    <name type="scientific">Acholeplasma oculi</name>
    <dbReference type="NCBI Taxonomy" id="35623"/>
    <lineage>
        <taxon>Bacteria</taxon>
        <taxon>Bacillati</taxon>
        <taxon>Mycoplasmatota</taxon>
        <taxon>Mollicutes</taxon>
        <taxon>Acholeplasmatales</taxon>
        <taxon>Acholeplasmataceae</taxon>
        <taxon>Acholeplasma</taxon>
    </lineage>
</organism>
<dbReference type="InterPro" id="IPR051319">
    <property type="entry name" value="Oligoribo/pAp-PDE_c-di-AMP_PDE"/>
</dbReference>
<reference evidence="4" key="1">
    <citation type="submission" date="2014-05" db="EMBL/GenBank/DDBJ databases">
        <authorList>
            <person name="Kube M."/>
        </authorList>
    </citation>
    <scope>NUCLEOTIDE SEQUENCE [LARGE SCALE GENOMIC DNA]</scope>
</reference>
<dbReference type="RefSeq" id="WP_045749932.1">
    <property type="nucleotide sequence ID" value="NZ_FUZK01000004.1"/>
</dbReference>
<dbReference type="HOGENOM" id="CLU_039720_1_0_14"/>
<dbReference type="GO" id="GO:0003676">
    <property type="term" value="F:nucleic acid binding"/>
    <property type="evidence" value="ECO:0007669"/>
    <property type="project" value="InterPro"/>
</dbReference>
<feature type="domain" description="DDH" evidence="1">
    <location>
        <begin position="14"/>
        <end position="157"/>
    </location>
</feature>
<proteinExistence type="predicted"/>
<dbReference type="FunCoup" id="A0A061ACF9">
    <property type="interactions" value="46"/>
</dbReference>
<evidence type="ECO:0000259" key="1">
    <source>
        <dbReference type="Pfam" id="PF01368"/>
    </source>
</evidence>
<dbReference type="Gene3D" id="3.90.1640.10">
    <property type="entry name" value="inorganic pyrophosphatase (n-terminal core)"/>
    <property type="match status" value="1"/>
</dbReference>